<dbReference type="GO" id="GO:0005634">
    <property type="term" value="C:nucleus"/>
    <property type="evidence" value="ECO:0007669"/>
    <property type="project" value="UniProtKB-SubCell"/>
</dbReference>
<evidence type="ECO:0000313" key="14">
    <source>
        <dbReference type="EMBL" id="TEB26623.1"/>
    </source>
</evidence>
<feature type="compositionally biased region" description="Basic residues" evidence="10">
    <location>
        <begin position="412"/>
        <end position="422"/>
    </location>
</feature>
<dbReference type="Pfam" id="PF00443">
    <property type="entry name" value="UCH"/>
    <property type="match status" value="1"/>
</dbReference>
<dbReference type="InterPro" id="IPR029071">
    <property type="entry name" value="Ubiquitin-like_domsf"/>
</dbReference>
<dbReference type="Gene3D" id="3.90.70.10">
    <property type="entry name" value="Cysteine proteinases"/>
    <property type="match status" value="1"/>
</dbReference>
<evidence type="ECO:0000256" key="1">
    <source>
        <dbReference type="ARBA" id="ARBA00000707"/>
    </source>
</evidence>
<reference evidence="14 15" key="1">
    <citation type="journal article" date="2019" name="Nat. Ecol. Evol.">
        <title>Megaphylogeny resolves global patterns of mushroom evolution.</title>
        <authorList>
            <person name="Varga T."/>
            <person name="Krizsan K."/>
            <person name="Foldi C."/>
            <person name="Dima B."/>
            <person name="Sanchez-Garcia M."/>
            <person name="Sanchez-Ramirez S."/>
            <person name="Szollosi G.J."/>
            <person name="Szarkandi J.G."/>
            <person name="Papp V."/>
            <person name="Albert L."/>
            <person name="Andreopoulos W."/>
            <person name="Angelini C."/>
            <person name="Antonin V."/>
            <person name="Barry K.W."/>
            <person name="Bougher N.L."/>
            <person name="Buchanan P."/>
            <person name="Buyck B."/>
            <person name="Bense V."/>
            <person name="Catcheside P."/>
            <person name="Chovatia M."/>
            <person name="Cooper J."/>
            <person name="Damon W."/>
            <person name="Desjardin D."/>
            <person name="Finy P."/>
            <person name="Geml J."/>
            <person name="Haridas S."/>
            <person name="Hughes K."/>
            <person name="Justo A."/>
            <person name="Karasinski D."/>
            <person name="Kautmanova I."/>
            <person name="Kiss B."/>
            <person name="Kocsube S."/>
            <person name="Kotiranta H."/>
            <person name="LaButti K.M."/>
            <person name="Lechner B.E."/>
            <person name="Liimatainen K."/>
            <person name="Lipzen A."/>
            <person name="Lukacs Z."/>
            <person name="Mihaltcheva S."/>
            <person name="Morgado L.N."/>
            <person name="Niskanen T."/>
            <person name="Noordeloos M.E."/>
            <person name="Ohm R.A."/>
            <person name="Ortiz-Santana B."/>
            <person name="Ovrebo C."/>
            <person name="Racz N."/>
            <person name="Riley R."/>
            <person name="Savchenko A."/>
            <person name="Shiryaev A."/>
            <person name="Soop K."/>
            <person name="Spirin V."/>
            <person name="Szebenyi C."/>
            <person name="Tomsovsky M."/>
            <person name="Tulloss R.E."/>
            <person name="Uehling J."/>
            <person name="Grigoriev I.V."/>
            <person name="Vagvolgyi C."/>
            <person name="Papp T."/>
            <person name="Martin F.M."/>
            <person name="Miettinen O."/>
            <person name="Hibbett D.S."/>
            <person name="Nagy L.G."/>
        </authorList>
    </citation>
    <scope>NUCLEOTIDE SEQUENCE [LARGE SCALE GENOMIC DNA]</scope>
    <source>
        <strain evidence="14 15">FP101781</strain>
    </source>
</reference>
<dbReference type="PROSITE" id="PS00973">
    <property type="entry name" value="USP_2"/>
    <property type="match status" value="1"/>
</dbReference>
<dbReference type="Pfam" id="PF00240">
    <property type="entry name" value="ubiquitin"/>
    <property type="match status" value="1"/>
</dbReference>
<dbReference type="PANTHER" id="PTHR24006:SF722">
    <property type="entry name" value="UBIQUITIN CARBOXYL-TERMINAL HYDROLASE 48"/>
    <property type="match status" value="1"/>
</dbReference>
<evidence type="ECO:0000259" key="11">
    <source>
        <dbReference type="PROSITE" id="PS50053"/>
    </source>
</evidence>
<dbReference type="InterPro" id="IPR001394">
    <property type="entry name" value="Peptidase_C19_UCH"/>
</dbReference>
<protein>
    <recommendedName>
        <fullName evidence="4">ubiquitinyl hydrolase 1</fullName>
        <ecNumber evidence="4">3.4.19.12</ecNumber>
    </recommendedName>
</protein>
<evidence type="ECO:0000256" key="3">
    <source>
        <dbReference type="ARBA" id="ARBA00009085"/>
    </source>
</evidence>
<feature type="compositionally biased region" description="Polar residues" evidence="10">
    <location>
        <begin position="997"/>
        <end position="1007"/>
    </location>
</feature>
<dbReference type="InterPro" id="IPR035927">
    <property type="entry name" value="DUSP-like_sf"/>
</dbReference>
<dbReference type="GO" id="GO:0004843">
    <property type="term" value="F:cysteine-type deubiquitinase activity"/>
    <property type="evidence" value="ECO:0007669"/>
    <property type="project" value="UniProtKB-EC"/>
</dbReference>
<evidence type="ECO:0000313" key="15">
    <source>
        <dbReference type="Proteomes" id="UP000298030"/>
    </source>
</evidence>
<dbReference type="EMBL" id="QPFP01000047">
    <property type="protein sequence ID" value="TEB26623.1"/>
    <property type="molecule type" value="Genomic_DNA"/>
</dbReference>
<evidence type="ECO:0000256" key="8">
    <source>
        <dbReference type="ARBA" id="ARBA00022807"/>
    </source>
</evidence>
<accession>A0A4Y7SXM9</accession>
<evidence type="ECO:0000256" key="5">
    <source>
        <dbReference type="ARBA" id="ARBA00022670"/>
    </source>
</evidence>
<keyword evidence="7" id="KW-0378">Hydrolase</keyword>
<name>A0A4Y7SXM9_COPMI</name>
<dbReference type="PROSITE" id="PS50235">
    <property type="entry name" value="USP_3"/>
    <property type="match status" value="1"/>
</dbReference>
<dbReference type="GO" id="GO:0004197">
    <property type="term" value="F:cysteine-type endopeptidase activity"/>
    <property type="evidence" value="ECO:0007669"/>
    <property type="project" value="InterPro"/>
</dbReference>
<feature type="compositionally biased region" description="Basic residues" evidence="10">
    <location>
        <begin position="887"/>
        <end position="901"/>
    </location>
</feature>
<feature type="compositionally biased region" description="Polar residues" evidence="10">
    <location>
        <begin position="875"/>
        <end position="886"/>
    </location>
</feature>
<dbReference type="PROSITE" id="PS51283">
    <property type="entry name" value="DUSP"/>
    <property type="match status" value="1"/>
</dbReference>
<dbReference type="InterPro" id="IPR050164">
    <property type="entry name" value="Peptidase_C19"/>
</dbReference>
<dbReference type="InterPro" id="IPR044743">
    <property type="entry name" value="Ubl_USP48"/>
</dbReference>
<feature type="region of interest" description="Disordered" evidence="10">
    <location>
        <begin position="966"/>
        <end position="1010"/>
    </location>
</feature>
<gene>
    <name evidence="14" type="ORF">FA13DRAFT_1816823</name>
</gene>
<dbReference type="InterPro" id="IPR000626">
    <property type="entry name" value="Ubiquitin-like_dom"/>
</dbReference>
<dbReference type="EC" id="3.4.19.12" evidence="4"/>
<dbReference type="PROSITE" id="PS50053">
    <property type="entry name" value="UBIQUITIN_2"/>
    <property type="match status" value="1"/>
</dbReference>
<dbReference type="Proteomes" id="UP000298030">
    <property type="component" value="Unassembled WGS sequence"/>
</dbReference>
<dbReference type="InterPro" id="IPR018200">
    <property type="entry name" value="USP_CS"/>
</dbReference>
<comment type="subcellular location">
    <subcellularLocation>
        <location evidence="2">Nucleus</location>
    </subcellularLocation>
</comment>
<dbReference type="AlphaFoldDB" id="A0A4Y7SXM9"/>
<dbReference type="CDD" id="cd01795">
    <property type="entry name" value="Ubl_USP48"/>
    <property type="match status" value="1"/>
</dbReference>
<dbReference type="InterPro" id="IPR038765">
    <property type="entry name" value="Papain-like_cys_pep_sf"/>
</dbReference>
<dbReference type="GO" id="GO:0006508">
    <property type="term" value="P:proteolysis"/>
    <property type="evidence" value="ECO:0007669"/>
    <property type="project" value="UniProtKB-KW"/>
</dbReference>
<dbReference type="InterPro" id="IPR006615">
    <property type="entry name" value="Pept_C19_DUSP"/>
</dbReference>
<proteinExistence type="inferred from homology"/>
<keyword evidence="5" id="KW-0645">Protease</keyword>
<dbReference type="STRING" id="71717.A0A4Y7SXM9"/>
<keyword evidence="8" id="KW-0788">Thiol protease</keyword>
<dbReference type="PANTHER" id="PTHR24006">
    <property type="entry name" value="UBIQUITIN CARBOXYL-TERMINAL HYDROLASE"/>
    <property type="match status" value="1"/>
</dbReference>
<feature type="compositionally biased region" description="Basic residues" evidence="10">
    <location>
        <begin position="1"/>
        <end position="11"/>
    </location>
</feature>
<comment type="caution">
    <text evidence="14">The sequence shown here is derived from an EMBL/GenBank/DDBJ whole genome shotgun (WGS) entry which is preliminary data.</text>
</comment>
<feature type="domain" description="Ubiquitin-like" evidence="11">
    <location>
        <begin position="892"/>
        <end position="957"/>
    </location>
</feature>
<feature type="region of interest" description="Disordered" evidence="10">
    <location>
        <begin position="393"/>
        <end position="444"/>
    </location>
</feature>
<feature type="region of interest" description="Disordered" evidence="10">
    <location>
        <begin position="1"/>
        <end position="22"/>
    </location>
</feature>
<dbReference type="GO" id="GO:0005829">
    <property type="term" value="C:cytosol"/>
    <property type="evidence" value="ECO:0007669"/>
    <property type="project" value="TreeGrafter"/>
</dbReference>
<feature type="region of interest" description="Disordered" evidence="10">
    <location>
        <begin position="867"/>
        <end position="901"/>
    </location>
</feature>
<dbReference type="SUPFAM" id="SSF143791">
    <property type="entry name" value="DUSP-like"/>
    <property type="match status" value="1"/>
</dbReference>
<feature type="domain" description="USP" evidence="12">
    <location>
        <begin position="114"/>
        <end position="452"/>
    </location>
</feature>
<dbReference type="Gene3D" id="3.10.20.90">
    <property type="entry name" value="Phosphatidylinositol 3-kinase Catalytic Subunit, Chain A, domain 1"/>
    <property type="match status" value="1"/>
</dbReference>
<evidence type="ECO:0000256" key="6">
    <source>
        <dbReference type="ARBA" id="ARBA00022786"/>
    </source>
</evidence>
<dbReference type="InterPro" id="IPR028889">
    <property type="entry name" value="USP"/>
</dbReference>
<keyword evidence="9" id="KW-0539">Nucleus</keyword>
<dbReference type="GO" id="GO:0016579">
    <property type="term" value="P:protein deubiquitination"/>
    <property type="evidence" value="ECO:0007669"/>
    <property type="project" value="InterPro"/>
</dbReference>
<dbReference type="OrthoDB" id="289038at2759"/>
<keyword evidence="15" id="KW-1185">Reference proteome</keyword>
<evidence type="ECO:0000259" key="12">
    <source>
        <dbReference type="PROSITE" id="PS50235"/>
    </source>
</evidence>
<evidence type="ECO:0000256" key="7">
    <source>
        <dbReference type="ARBA" id="ARBA00022801"/>
    </source>
</evidence>
<comment type="similarity">
    <text evidence="3">Belongs to the peptidase C19 family.</text>
</comment>
<dbReference type="SUPFAM" id="SSF54001">
    <property type="entry name" value="Cysteine proteinases"/>
    <property type="match status" value="1"/>
</dbReference>
<dbReference type="SUPFAM" id="SSF54236">
    <property type="entry name" value="Ubiquitin-like"/>
    <property type="match status" value="1"/>
</dbReference>
<sequence>MTIGAKRRRRASPAGKAAPAEQMLKRFTLPKGTSGPWSWVGTDVTTLDAITRTHQLAAYGFDSTSGFSACENKYPAPKLTTDATGSSQSQASDEDVIIVSDDRDGPGLLQEELQSQSSVWFRDIAFRNGVYQCEVPEGDRERLKDSPIFQLQVTFAALQESKESVFNPSKLVESLQLRTSEQQDAQEFSKLFMSHLDAEFKEQADPAVKMLIESQFQGSQVYGTYCHACQYKSERSSDFLEVEVNFNGPSKLEERIAASLEPEVLSGDNKYHCPKCDCLQDATRFTELRQLPPVLHFSLLRFVYNLDTMERKKQKHAISFPTVLDMSQFLGGHSATTLSEVTSARQEDCIYELRGILLHKGSSAYHGHYEAQVLDPELASWFQFNDETVTKVSSLGDHLKGGGDAAEASKEKRPKGRPKKRRRIEDSSDERPSPTPGSSQSKDAYMLVYARKDHGKGYVPRDPPAIASKVVNDLNVTHEKTCEEYERQDDSTKAAFEERLQRVRAIYNHWQAVEDAEDAIVVSEHGLRAWLSESWYAGIASVPQDGPSLVGCTRRSISNGDILCEHNKLCPGKAAETKVLSRRAYEEITANTFCDFDPLLTVADVCDTCIGREFKERLYDIRHTHLVKEFEQAERSQDEDQNDGFWISKQWLKDWKSNKPRMHVYSEEDPPPDAPNFCGDVGERPRNSCYLYFHPGNRRLRRRKPALFARLRPSISKEDKKDLRKKAEEEKSKLKFMHSITYAFFSGTPPPLCAVIPSTFYRAWKRWVDSPTSHPRPTAVDNSQFLCESHSLLLYDPNCSEEIESTITVIRRDEWDELVLLYPASPLIALHKNDDGVYKPDVPICSECRTKRQKYWDVTDIVVQLGPVPGKESSRNPSRSNGASATRHSRRLRKKQGDRRKITVRKGTSVREMKVQISEAYEIPTICQKLFLHGAELNDNEATAESLDLLAHDVLELHHVTEEIDVDGISDSEADRKKPRDEGRGFNGTVLGGAGWTTDSSMPSSPAATPDQITLVDSKPCNACTFSNSADALSCEICDTIFV</sequence>
<evidence type="ECO:0000256" key="2">
    <source>
        <dbReference type="ARBA" id="ARBA00004123"/>
    </source>
</evidence>
<evidence type="ECO:0000256" key="4">
    <source>
        <dbReference type="ARBA" id="ARBA00012759"/>
    </source>
</evidence>
<evidence type="ECO:0000259" key="13">
    <source>
        <dbReference type="PROSITE" id="PS51283"/>
    </source>
</evidence>
<feature type="compositionally biased region" description="Basic and acidic residues" evidence="10">
    <location>
        <begin position="423"/>
        <end position="432"/>
    </location>
</feature>
<comment type="catalytic activity">
    <reaction evidence="1">
        <text>Thiol-dependent hydrolysis of ester, thioester, amide, peptide and isopeptide bonds formed by the C-terminal Gly of ubiquitin (a 76-residue protein attached to proteins as an intracellular targeting signal).</text>
        <dbReference type="EC" id="3.4.19.12"/>
    </reaction>
</comment>
<keyword evidence="6" id="KW-0833">Ubl conjugation pathway</keyword>
<evidence type="ECO:0000256" key="9">
    <source>
        <dbReference type="ARBA" id="ARBA00023242"/>
    </source>
</evidence>
<feature type="compositionally biased region" description="Basic and acidic residues" evidence="10">
    <location>
        <begin position="973"/>
        <end position="984"/>
    </location>
</feature>
<organism evidence="14 15">
    <name type="scientific">Coprinellus micaceus</name>
    <name type="common">Glistening ink-cap mushroom</name>
    <name type="synonym">Coprinus micaceus</name>
    <dbReference type="NCBI Taxonomy" id="71717"/>
    <lineage>
        <taxon>Eukaryota</taxon>
        <taxon>Fungi</taxon>
        <taxon>Dikarya</taxon>
        <taxon>Basidiomycota</taxon>
        <taxon>Agaricomycotina</taxon>
        <taxon>Agaricomycetes</taxon>
        <taxon>Agaricomycetidae</taxon>
        <taxon>Agaricales</taxon>
        <taxon>Agaricineae</taxon>
        <taxon>Psathyrellaceae</taxon>
        <taxon>Coprinellus</taxon>
    </lineage>
</organism>
<feature type="compositionally biased region" description="Basic and acidic residues" evidence="10">
    <location>
        <begin position="397"/>
        <end position="411"/>
    </location>
</feature>
<feature type="domain" description="DUSP" evidence="13">
    <location>
        <begin position="618"/>
        <end position="834"/>
    </location>
</feature>
<evidence type="ECO:0000256" key="10">
    <source>
        <dbReference type="SAM" id="MobiDB-lite"/>
    </source>
</evidence>